<dbReference type="InterPro" id="IPR050923">
    <property type="entry name" value="Cell_Proc_Reg/RNA_Proc"/>
</dbReference>
<dbReference type="SMART" id="SM00240">
    <property type="entry name" value="FHA"/>
    <property type="match status" value="1"/>
</dbReference>
<dbReference type="PROSITE" id="PS50006">
    <property type="entry name" value="FHA_DOMAIN"/>
    <property type="match status" value="1"/>
</dbReference>
<dbReference type="Proteomes" id="UP000253250">
    <property type="component" value="Unassembled WGS sequence"/>
</dbReference>
<protein>
    <submittedName>
        <fullName evidence="1">Uncharacterized protein</fullName>
    </submittedName>
</protein>
<dbReference type="InterPro" id="IPR000253">
    <property type="entry name" value="FHA_dom"/>
</dbReference>
<dbReference type="STRING" id="163359.A9R16_12005"/>
<keyword evidence="2" id="KW-1185">Reference proteome</keyword>
<proteinExistence type="predicted"/>
<dbReference type="EMBL" id="PSYR01000002">
    <property type="protein sequence ID" value="RCN56257.1"/>
    <property type="molecule type" value="Genomic_DNA"/>
</dbReference>
<evidence type="ECO:0000313" key="2">
    <source>
        <dbReference type="Proteomes" id="UP000253250"/>
    </source>
</evidence>
<dbReference type="AlphaFoldDB" id="A0A1C2G1F7"/>
<gene>
    <name evidence="1" type="ORF">C4900_10460</name>
</gene>
<reference evidence="1 2" key="1">
    <citation type="submission" date="2018-02" db="EMBL/GenBank/DDBJ databases">
        <title>Insights into the biology of acidophilic members of the Acidiferrobacteraceae family derived from comparative genomic analyses.</title>
        <authorList>
            <person name="Issotta F."/>
            <person name="Thyssen C."/>
            <person name="Mena C."/>
            <person name="Moya A."/>
            <person name="Bellenberg S."/>
            <person name="Sproer C."/>
            <person name="Covarrubias P.C."/>
            <person name="Sand W."/>
            <person name="Quatrini R."/>
            <person name="Vera M."/>
        </authorList>
    </citation>
    <scope>NUCLEOTIDE SEQUENCE [LARGE SCALE GENOMIC DNA]</scope>
    <source>
        <strain evidence="2">m-1</strain>
    </source>
</reference>
<organism evidence="1 2">
    <name type="scientific">Acidiferrobacter thiooxydans</name>
    <dbReference type="NCBI Taxonomy" id="163359"/>
    <lineage>
        <taxon>Bacteria</taxon>
        <taxon>Pseudomonadati</taxon>
        <taxon>Pseudomonadota</taxon>
        <taxon>Gammaproteobacteria</taxon>
        <taxon>Acidiferrobacterales</taxon>
        <taxon>Acidiferrobacteraceae</taxon>
        <taxon>Acidiferrobacter</taxon>
    </lineage>
</organism>
<dbReference type="Pfam" id="PF00498">
    <property type="entry name" value="FHA"/>
    <property type="match status" value="1"/>
</dbReference>
<dbReference type="PANTHER" id="PTHR23308">
    <property type="entry name" value="NUCLEAR INHIBITOR OF PROTEIN PHOSPHATASE-1"/>
    <property type="match status" value="1"/>
</dbReference>
<dbReference type="Gene3D" id="2.60.200.20">
    <property type="match status" value="1"/>
</dbReference>
<dbReference type="OrthoDB" id="151099at2"/>
<comment type="caution">
    <text evidence="1">The sequence shown here is derived from an EMBL/GenBank/DDBJ whole genome shotgun (WGS) entry which is preliminary data.</text>
</comment>
<evidence type="ECO:0000313" key="1">
    <source>
        <dbReference type="EMBL" id="RCN56257.1"/>
    </source>
</evidence>
<dbReference type="CDD" id="cd00060">
    <property type="entry name" value="FHA"/>
    <property type="match status" value="1"/>
</dbReference>
<sequence length="197" mass="21322">MDTMPSIIVKLKHAVIRQVQLPQGDLSIGRRPSHALVLEDAAVSADHASIFTVGQDSFLKDLDSTNGTYINNRRTRKHHLKPGDEIVIGKYTLLYQDHDMAPVTTPQPAAFDDAALFVLSGFNSGKRIELTSTVTHLGMAGQSAALLSRTGDRYTLMIGPDAAHVAYNGKSVAPGGQVLTSGDIIEVGDTRLQFYQH</sequence>
<accession>A0A1C2G1F7</accession>
<dbReference type="SUPFAM" id="SSF49879">
    <property type="entry name" value="SMAD/FHA domain"/>
    <property type="match status" value="2"/>
</dbReference>
<name>A0A1C2G1F7_9GAMM</name>
<dbReference type="InterPro" id="IPR008984">
    <property type="entry name" value="SMAD_FHA_dom_sf"/>
</dbReference>